<reference evidence="5" key="1">
    <citation type="journal article" date="2014" name="Int. J. Syst. Evol. Microbiol.">
        <title>Complete genome sequence of Corynebacterium casei LMG S-19264T (=DSM 44701T), isolated from a smear-ripened cheese.</title>
        <authorList>
            <consortium name="US DOE Joint Genome Institute (JGI-PGF)"/>
            <person name="Walter F."/>
            <person name="Albersmeier A."/>
            <person name="Kalinowski J."/>
            <person name="Ruckert C."/>
        </authorList>
    </citation>
    <scope>NUCLEOTIDE SEQUENCE</scope>
    <source>
        <strain evidence="5">CCM 8433</strain>
    </source>
</reference>
<dbReference type="Gene3D" id="1.10.490.10">
    <property type="entry name" value="Globins"/>
    <property type="match status" value="1"/>
</dbReference>
<keyword evidence="6" id="KW-1185">Reference proteome</keyword>
<dbReference type="GO" id="GO:0004888">
    <property type="term" value="F:transmembrane signaling receptor activity"/>
    <property type="evidence" value="ECO:0007669"/>
    <property type="project" value="InterPro"/>
</dbReference>
<dbReference type="GO" id="GO:0020037">
    <property type="term" value="F:heme binding"/>
    <property type="evidence" value="ECO:0007669"/>
    <property type="project" value="InterPro"/>
</dbReference>
<name>A0A917N5T2_9ENTE</name>
<dbReference type="PRINTS" id="PR00260">
    <property type="entry name" value="CHEMTRNSDUCR"/>
</dbReference>
<dbReference type="InterPro" id="IPR004089">
    <property type="entry name" value="MCPsignal_dom"/>
</dbReference>
<keyword evidence="1 3" id="KW-0807">Transducer</keyword>
<dbReference type="InterPro" id="IPR044398">
    <property type="entry name" value="Globin-sensor_dom"/>
</dbReference>
<dbReference type="PROSITE" id="PS50111">
    <property type="entry name" value="CHEMOTAXIS_TRANSDUC_2"/>
    <property type="match status" value="1"/>
</dbReference>
<dbReference type="GO" id="GO:0006935">
    <property type="term" value="P:chemotaxis"/>
    <property type="evidence" value="ECO:0007669"/>
    <property type="project" value="InterPro"/>
</dbReference>
<dbReference type="Pfam" id="PF00015">
    <property type="entry name" value="MCPsignal"/>
    <property type="match status" value="1"/>
</dbReference>
<dbReference type="PANTHER" id="PTHR32089:SF118">
    <property type="entry name" value="HEME-BASED AEROTACTIC TRANSDUCER HEMAT"/>
    <property type="match status" value="1"/>
</dbReference>
<dbReference type="GO" id="GO:0019825">
    <property type="term" value="F:oxygen binding"/>
    <property type="evidence" value="ECO:0007669"/>
    <property type="project" value="InterPro"/>
</dbReference>
<dbReference type="SMART" id="SM00283">
    <property type="entry name" value="MA"/>
    <property type="match status" value="1"/>
</dbReference>
<dbReference type="GO" id="GO:0016020">
    <property type="term" value="C:membrane"/>
    <property type="evidence" value="ECO:0007669"/>
    <property type="project" value="InterPro"/>
</dbReference>
<sequence>MICKKCKKTKEKKLNKDVNVEWNIPKGIDAEHQVQMIGLTKEDLRIIHNLQPFVNEQIDDIVNRFYENLENEPSLLDLINDNSSIEKLRKTLRTHITEMFNGVINQEYFERRIRIAHIHVQVGLKTKWYLCAFQDLLLSLIGIIEENFEDKEEYFLAIKAVSKILNLEQQLVLESYDIETERIRKKAEDQKILVRNNVATASENLATISEETSASFRQLIEQSNEVVYLVNKETELSLLAEKRAEEGKEQIKKQNDNMGNINHSVNDISFDIKMLTEISKRMQEIVQIITSIANQTNLLALNAAIEAARAGDAGKGFSVVAGEVRKLSEETKQSVSSVSNLIADTNSQTEKLILSIEKIGEAVKVGDDSMKETDEYFKQILETMDETKFQNNKIENELSSFVSVINELGRAFEEVALSAESLTKITDEMN</sequence>
<evidence type="ECO:0000259" key="4">
    <source>
        <dbReference type="PROSITE" id="PS50111"/>
    </source>
</evidence>
<dbReference type="InterPro" id="IPR039379">
    <property type="entry name" value="Protoglobin_sensor_dom"/>
</dbReference>
<gene>
    <name evidence="5" type="ORF">GCM10011482_23050</name>
</gene>
<dbReference type="RefSeq" id="WP_209651436.1">
    <property type="nucleotide sequence ID" value="NZ_BMDT01000014.1"/>
</dbReference>
<dbReference type="InterPro" id="IPR012292">
    <property type="entry name" value="Globin/Proto"/>
</dbReference>
<organism evidence="5 6">
    <name type="scientific">Enterococcus alcedinis</name>
    <dbReference type="NCBI Taxonomy" id="1274384"/>
    <lineage>
        <taxon>Bacteria</taxon>
        <taxon>Bacillati</taxon>
        <taxon>Bacillota</taxon>
        <taxon>Bacilli</taxon>
        <taxon>Lactobacillales</taxon>
        <taxon>Enterococcaceae</taxon>
        <taxon>Enterococcus</taxon>
    </lineage>
</organism>
<dbReference type="SUPFAM" id="SSF58104">
    <property type="entry name" value="Methyl-accepting chemotaxis protein (MCP) signaling domain"/>
    <property type="match status" value="1"/>
</dbReference>
<evidence type="ECO:0000256" key="1">
    <source>
        <dbReference type="ARBA" id="ARBA00023224"/>
    </source>
</evidence>
<comment type="similarity">
    <text evidence="2">Belongs to the methyl-accepting chemotaxis (MCP) protein family.</text>
</comment>
<dbReference type="InterPro" id="IPR009050">
    <property type="entry name" value="Globin-like_sf"/>
</dbReference>
<dbReference type="GO" id="GO:0007165">
    <property type="term" value="P:signal transduction"/>
    <property type="evidence" value="ECO:0007669"/>
    <property type="project" value="UniProtKB-KW"/>
</dbReference>
<proteinExistence type="inferred from homology"/>
<evidence type="ECO:0000313" key="5">
    <source>
        <dbReference type="EMBL" id="GGI66651.1"/>
    </source>
</evidence>
<dbReference type="EMBL" id="BMDT01000014">
    <property type="protein sequence ID" value="GGI66651.1"/>
    <property type="molecule type" value="Genomic_DNA"/>
</dbReference>
<reference evidence="5" key="2">
    <citation type="submission" date="2020-09" db="EMBL/GenBank/DDBJ databases">
        <authorList>
            <person name="Sun Q."/>
            <person name="Sedlacek I."/>
        </authorList>
    </citation>
    <scope>NUCLEOTIDE SEQUENCE</scope>
    <source>
        <strain evidence="5">CCM 8433</strain>
    </source>
</reference>
<evidence type="ECO:0000313" key="6">
    <source>
        <dbReference type="Proteomes" id="UP000622610"/>
    </source>
</evidence>
<evidence type="ECO:0000256" key="3">
    <source>
        <dbReference type="PROSITE-ProRule" id="PRU00284"/>
    </source>
</evidence>
<comment type="caution">
    <text evidence="5">The sequence shown here is derived from an EMBL/GenBank/DDBJ whole genome shotgun (WGS) entry which is preliminary data.</text>
</comment>
<dbReference type="Proteomes" id="UP000622610">
    <property type="component" value="Unassembled WGS sequence"/>
</dbReference>
<dbReference type="AlphaFoldDB" id="A0A917N5T2"/>
<dbReference type="SUPFAM" id="SSF46458">
    <property type="entry name" value="Globin-like"/>
    <property type="match status" value="1"/>
</dbReference>
<dbReference type="Gene3D" id="1.10.287.950">
    <property type="entry name" value="Methyl-accepting chemotaxis protein"/>
    <property type="match status" value="1"/>
</dbReference>
<protein>
    <submittedName>
        <fullName evidence="5">Methyl-accepting chemotaxis protein</fullName>
    </submittedName>
</protein>
<dbReference type="PANTHER" id="PTHR32089">
    <property type="entry name" value="METHYL-ACCEPTING CHEMOTAXIS PROTEIN MCPB"/>
    <property type="match status" value="1"/>
</dbReference>
<dbReference type="InterPro" id="IPR004090">
    <property type="entry name" value="Chemotax_Me-accpt_rcpt"/>
</dbReference>
<dbReference type="CDD" id="cd01068">
    <property type="entry name" value="globin_sensor"/>
    <property type="match status" value="1"/>
</dbReference>
<evidence type="ECO:0000256" key="2">
    <source>
        <dbReference type="ARBA" id="ARBA00029447"/>
    </source>
</evidence>
<accession>A0A917N5T2</accession>
<dbReference type="Pfam" id="PF11563">
    <property type="entry name" value="Protoglobin"/>
    <property type="match status" value="1"/>
</dbReference>
<feature type="domain" description="Methyl-accepting transducer" evidence="4">
    <location>
        <begin position="196"/>
        <end position="423"/>
    </location>
</feature>